<feature type="region of interest" description="Disordered" evidence="1">
    <location>
        <begin position="361"/>
        <end position="389"/>
    </location>
</feature>
<feature type="compositionally biased region" description="Low complexity" evidence="1">
    <location>
        <begin position="781"/>
        <end position="800"/>
    </location>
</feature>
<feature type="region of interest" description="Disordered" evidence="1">
    <location>
        <begin position="919"/>
        <end position="968"/>
    </location>
</feature>
<feature type="compositionally biased region" description="Low complexity" evidence="1">
    <location>
        <begin position="15"/>
        <end position="24"/>
    </location>
</feature>
<feature type="region of interest" description="Disordered" evidence="1">
    <location>
        <begin position="68"/>
        <end position="93"/>
    </location>
</feature>
<keyword evidence="5" id="KW-1185">Reference proteome</keyword>
<feature type="compositionally biased region" description="Low complexity" evidence="1">
    <location>
        <begin position="846"/>
        <end position="863"/>
    </location>
</feature>
<feature type="region of interest" description="Disordered" evidence="1">
    <location>
        <begin position="636"/>
        <end position="865"/>
    </location>
</feature>
<dbReference type="Proteomes" id="UP000750711">
    <property type="component" value="Unassembled WGS sequence"/>
</dbReference>
<feature type="compositionally biased region" description="Low complexity" evidence="1">
    <location>
        <begin position="751"/>
        <end position="764"/>
    </location>
</feature>
<evidence type="ECO:0000313" key="5">
    <source>
        <dbReference type="Proteomes" id="UP000750711"/>
    </source>
</evidence>
<evidence type="ECO:0000313" key="4">
    <source>
        <dbReference type="EMBL" id="KAH0566376.1"/>
    </source>
</evidence>
<comment type="caution">
    <text evidence="4">The sequence shown here is derived from an EMBL/GenBank/DDBJ whole genome shotgun (WGS) entry which is preliminary data.</text>
</comment>
<name>A0A9P8LIZ4_9PEZI</name>
<reference evidence="4" key="1">
    <citation type="submission" date="2021-03" db="EMBL/GenBank/DDBJ databases">
        <title>Comparative genomics and phylogenomic investigation of the class Geoglossomycetes provide insights into ecological specialization and systematics.</title>
        <authorList>
            <person name="Melie T."/>
            <person name="Pirro S."/>
            <person name="Miller A.N."/>
            <person name="Quandt A."/>
        </authorList>
    </citation>
    <scope>NUCLEOTIDE SEQUENCE</scope>
    <source>
        <strain evidence="4">CAQ_001_2017</strain>
    </source>
</reference>
<dbReference type="AlphaFoldDB" id="A0A9P8LIZ4"/>
<feature type="compositionally biased region" description="Polar residues" evidence="1">
    <location>
        <begin position="833"/>
        <end position="845"/>
    </location>
</feature>
<evidence type="ECO:0000259" key="3">
    <source>
        <dbReference type="Pfam" id="PF25289"/>
    </source>
</evidence>
<evidence type="ECO:0000259" key="2">
    <source>
        <dbReference type="Pfam" id="PF25009"/>
    </source>
</evidence>
<accession>A0A9P8LIZ4</accession>
<organism evidence="4 5">
    <name type="scientific">Trichoglossum hirsutum</name>
    <dbReference type="NCBI Taxonomy" id="265104"/>
    <lineage>
        <taxon>Eukaryota</taxon>
        <taxon>Fungi</taxon>
        <taxon>Dikarya</taxon>
        <taxon>Ascomycota</taxon>
        <taxon>Pezizomycotina</taxon>
        <taxon>Geoglossomycetes</taxon>
        <taxon>Geoglossales</taxon>
        <taxon>Geoglossaceae</taxon>
        <taxon>Trichoglossum</taxon>
    </lineage>
</organism>
<sequence>MSTPVGLLSPPPPSRTVTSSIVSPGKRKREESNRPTSNMETVEGGERAKFEGFMRDLLEILKRQDTKPSILNHPLSKDPSEPTAKRQKVSEHSTNVTIASKLNLGTYMNWDELVADVEAASSAVLAMFQSKNSLPNGTVSHRHYPPLPDDEGLTASILAFKKTFNSIIARERMQRPPTSDLDVKNEDVADLDGTVVVNGFGGSKSTSFVGGDSRPNGAVLTLYGNAPQPKQLFSSLQEPIRISPTASGDVPGRLSNFDSSASASSVQVITPLREAALPNGISTTQVIPVHSTLPDGKKAPTLGGIFAPPASLPQLNPPKQSKYTTTRGSIVGWYNPSELSLSSRSSRLGTYETQPLSTGQWLTYNAIPPPQSSSEIRRSKRDRSSSDAAKAQLNLEALARHSRAKEDALFRSAYSSFAPSHDDSGAVVPQEVKSRLWWERVGGKRFEQVLAEPYLETVDGLNALACGEAGKDEQDEEELFREAVESWVPEEPPADFRMDEAHKEPKDVDKELDEVLKDISELLETLNSHQRIRNLSLASMSQTAVGQNRQITAMTGSPSSPSSAEMDIYNMIKSQLSALIAGLPPYAVAKLDGEKLAELNVSAKIVVEGKDYKGVMEEDETTARATAIAALSAAAGSATRITGPPVSQYPVQTQYSTPRTSTPQYHQRSASNAQLPSSRPQQGTQQYYQQQQQTPVRPPSSNTQRDPIVTSHASFQHPQRPPSTNSHRVSAGVTAQQSYSPQTPRPTQSPYGQSNSQQYFQQQGTPHGYQQYHGHSQSTAQTPTTSRQFSQPSQPQYQQQAALRQHFAPTQSQYVGARSSSPLKAQQSQQQQRGLNPMSSQTPARPTQYFQQSSQSQYQTPSTLGASGFHTYMSAEQQALLMERQRATLAQQNQQNQQQQARAAAQLNIQRHAVNATLPSVNPQSLQPSQQEYGGPGAQGFTGVQMANSLNQQHTATSGSTVTAGNGR</sequence>
<feature type="compositionally biased region" description="Polar residues" evidence="1">
    <location>
        <begin position="808"/>
        <end position="825"/>
    </location>
</feature>
<feature type="compositionally biased region" description="Polar residues" evidence="1">
    <location>
        <begin position="313"/>
        <end position="327"/>
    </location>
</feature>
<feature type="domain" description="DUF7785" evidence="2">
    <location>
        <begin position="509"/>
        <end position="607"/>
    </location>
</feature>
<feature type="compositionally biased region" description="Basic and acidic residues" evidence="1">
    <location>
        <begin position="75"/>
        <end position="91"/>
    </location>
</feature>
<dbReference type="Pfam" id="PF25009">
    <property type="entry name" value="DUF7785"/>
    <property type="match status" value="1"/>
</dbReference>
<feature type="compositionally biased region" description="Low complexity" evidence="1">
    <location>
        <begin position="681"/>
        <end position="694"/>
    </location>
</feature>
<dbReference type="EMBL" id="JAGHQM010000012">
    <property type="protein sequence ID" value="KAH0566376.1"/>
    <property type="molecule type" value="Genomic_DNA"/>
</dbReference>
<feature type="region of interest" description="Disordered" evidence="1">
    <location>
        <begin position="1"/>
        <end position="46"/>
    </location>
</feature>
<dbReference type="Pfam" id="PF25289">
    <property type="entry name" value="DUF7877"/>
    <property type="match status" value="1"/>
</dbReference>
<feature type="compositionally biased region" description="Polar residues" evidence="1">
    <location>
        <begin position="699"/>
        <end position="750"/>
    </location>
</feature>
<protein>
    <submittedName>
        <fullName evidence="4">Uncharacterized protein</fullName>
    </submittedName>
</protein>
<dbReference type="InterPro" id="IPR057199">
    <property type="entry name" value="DUF7877"/>
</dbReference>
<feature type="region of interest" description="Disordered" evidence="1">
    <location>
        <begin position="308"/>
        <end position="327"/>
    </location>
</feature>
<gene>
    <name evidence="4" type="ORF">GP486_000234</name>
</gene>
<dbReference type="InterPro" id="IPR056687">
    <property type="entry name" value="DUF7785"/>
</dbReference>
<feature type="domain" description="DUF7877" evidence="3">
    <location>
        <begin position="53"/>
        <end position="165"/>
    </location>
</feature>
<proteinExistence type="predicted"/>
<feature type="compositionally biased region" description="Polar residues" evidence="1">
    <location>
        <begin position="919"/>
        <end position="932"/>
    </location>
</feature>
<feature type="compositionally biased region" description="Polar residues" evidence="1">
    <location>
        <begin position="945"/>
        <end position="968"/>
    </location>
</feature>
<evidence type="ECO:0000256" key="1">
    <source>
        <dbReference type="SAM" id="MobiDB-lite"/>
    </source>
</evidence>
<feature type="compositionally biased region" description="Polar residues" evidence="1">
    <location>
        <begin position="649"/>
        <end position="680"/>
    </location>
</feature>